<evidence type="ECO:0000313" key="2">
    <source>
        <dbReference type="EMBL" id="KAK0618908.1"/>
    </source>
</evidence>
<dbReference type="InterPro" id="IPR036770">
    <property type="entry name" value="Ankyrin_rpt-contain_sf"/>
</dbReference>
<keyword evidence="3" id="KW-1185">Reference proteome</keyword>
<dbReference type="EMBL" id="JAULSU010000004">
    <property type="protein sequence ID" value="KAK0618908.1"/>
    <property type="molecule type" value="Genomic_DNA"/>
</dbReference>
<protein>
    <submittedName>
        <fullName evidence="2">Uncharacterized protein</fullName>
    </submittedName>
</protein>
<sequence length="230" mass="26153">MSLLVVAGANRNLQNSLGHSPILVAAGVGNQVALRHLYFLGAAPDIVSKQGEDILSITAMDHGLRQLRSLRMICTRGIDPDRPDSNGCSALQYFKRRMLSPWLGSQRRPTQAEVFTFYALILETRRTNWEAGIFLYSKEALETQGQLDRLRGWLGWQLTKIFDDHKYADRLWDPEQDKHPDEYINDSNDATDYDTSILFAKVGEEGDTFGQSERSDMDQEEMDEFFDALS</sequence>
<dbReference type="SUPFAM" id="SSF48403">
    <property type="entry name" value="Ankyrin repeat"/>
    <property type="match status" value="1"/>
</dbReference>
<dbReference type="Gene3D" id="1.25.40.20">
    <property type="entry name" value="Ankyrin repeat-containing domain"/>
    <property type="match status" value="1"/>
</dbReference>
<accession>A0AA40BZ86</accession>
<feature type="region of interest" description="Disordered" evidence="1">
    <location>
        <begin position="203"/>
        <end position="230"/>
    </location>
</feature>
<proteinExistence type="predicted"/>
<dbReference type="AlphaFoldDB" id="A0AA40BZ86"/>
<feature type="compositionally biased region" description="Acidic residues" evidence="1">
    <location>
        <begin position="218"/>
        <end position="230"/>
    </location>
</feature>
<name>A0AA40BZ86_9PEZI</name>
<evidence type="ECO:0000256" key="1">
    <source>
        <dbReference type="SAM" id="MobiDB-lite"/>
    </source>
</evidence>
<evidence type="ECO:0000313" key="3">
    <source>
        <dbReference type="Proteomes" id="UP001175000"/>
    </source>
</evidence>
<reference evidence="2" key="1">
    <citation type="submission" date="2023-06" db="EMBL/GenBank/DDBJ databases">
        <title>Genome-scale phylogeny and comparative genomics of the fungal order Sordariales.</title>
        <authorList>
            <consortium name="Lawrence Berkeley National Laboratory"/>
            <person name="Hensen N."/>
            <person name="Bonometti L."/>
            <person name="Westerberg I."/>
            <person name="Brannstrom I.O."/>
            <person name="Guillou S."/>
            <person name="Cros-Aarteil S."/>
            <person name="Calhoun S."/>
            <person name="Haridas S."/>
            <person name="Kuo A."/>
            <person name="Mondo S."/>
            <person name="Pangilinan J."/>
            <person name="Riley R."/>
            <person name="Labutti K."/>
            <person name="Andreopoulos B."/>
            <person name="Lipzen A."/>
            <person name="Chen C."/>
            <person name="Yanf M."/>
            <person name="Daum C."/>
            <person name="Ng V."/>
            <person name="Clum A."/>
            <person name="Steindorff A."/>
            <person name="Ohm R."/>
            <person name="Martin F."/>
            <person name="Silar P."/>
            <person name="Natvig D."/>
            <person name="Lalanne C."/>
            <person name="Gautier V."/>
            <person name="Ament-Velasquez S.L."/>
            <person name="Kruys A."/>
            <person name="Hutchinson M.I."/>
            <person name="Powell A.J."/>
            <person name="Barry K."/>
            <person name="Miller A.N."/>
            <person name="Grigoriev I.V."/>
            <person name="Debuchy R."/>
            <person name="Gladieux P."/>
            <person name="Thoren M.H."/>
            <person name="Johannesson H."/>
        </authorList>
    </citation>
    <scope>NUCLEOTIDE SEQUENCE</scope>
    <source>
        <strain evidence="2">CBS 606.72</strain>
    </source>
</reference>
<dbReference type="Proteomes" id="UP001175000">
    <property type="component" value="Unassembled WGS sequence"/>
</dbReference>
<organism evidence="2 3">
    <name type="scientific">Immersiella caudata</name>
    <dbReference type="NCBI Taxonomy" id="314043"/>
    <lineage>
        <taxon>Eukaryota</taxon>
        <taxon>Fungi</taxon>
        <taxon>Dikarya</taxon>
        <taxon>Ascomycota</taxon>
        <taxon>Pezizomycotina</taxon>
        <taxon>Sordariomycetes</taxon>
        <taxon>Sordariomycetidae</taxon>
        <taxon>Sordariales</taxon>
        <taxon>Lasiosphaeriaceae</taxon>
        <taxon>Immersiella</taxon>
    </lineage>
</organism>
<comment type="caution">
    <text evidence="2">The sequence shown here is derived from an EMBL/GenBank/DDBJ whole genome shotgun (WGS) entry which is preliminary data.</text>
</comment>
<gene>
    <name evidence="2" type="ORF">B0T14DRAFT_584142</name>
</gene>